<reference evidence="1 2" key="1">
    <citation type="submission" date="2016-10" db="EMBL/GenBank/DDBJ databases">
        <authorList>
            <person name="de Groot N.N."/>
        </authorList>
    </citation>
    <scope>NUCLEOTIDE SEQUENCE [LARGE SCALE GENOMIC DNA]</scope>
    <source>
        <strain evidence="1 2">DSM 21771</strain>
    </source>
</reference>
<gene>
    <name evidence="1" type="ORF">SAMN04488123_103114</name>
</gene>
<evidence type="ECO:0000313" key="2">
    <source>
        <dbReference type="Proteomes" id="UP000198853"/>
    </source>
</evidence>
<dbReference type="AlphaFoldDB" id="A0A1G8LJE1"/>
<accession>A0A1G8LJE1</accession>
<organism evidence="1 2">
    <name type="scientific">Natribacillus halophilus</name>
    <dbReference type="NCBI Taxonomy" id="549003"/>
    <lineage>
        <taxon>Bacteria</taxon>
        <taxon>Bacillati</taxon>
        <taxon>Bacillota</taxon>
        <taxon>Bacilli</taxon>
        <taxon>Bacillales</taxon>
        <taxon>Bacillaceae</taxon>
        <taxon>Natribacillus</taxon>
    </lineage>
</organism>
<protein>
    <submittedName>
        <fullName evidence="1">Uncharacterized protein</fullName>
    </submittedName>
</protein>
<sequence length="66" mass="7773">MKVSERVDLSDKKRAGRVKVSERVEDSYKRSDGCGENVQIKGKFAQMENQNWEKRRLKLVITRLFT</sequence>
<evidence type="ECO:0000313" key="1">
    <source>
        <dbReference type="EMBL" id="SDI55597.1"/>
    </source>
</evidence>
<keyword evidence="2" id="KW-1185">Reference proteome</keyword>
<dbReference type="EMBL" id="FNEN01000003">
    <property type="protein sequence ID" value="SDI55597.1"/>
    <property type="molecule type" value="Genomic_DNA"/>
</dbReference>
<proteinExistence type="predicted"/>
<name>A0A1G8LJE1_9BACI</name>
<dbReference type="Proteomes" id="UP000198853">
    <property type="component" value="Unassembled WGS sequence"/>
</dbReference>